<comment type="caution">
    <text evidence="1">The sequence shown here is derived from an EMBL/GenBank/DDBJ whole genome shotgun (WGS) entry which is preliminary data.</text>
</comment>
<name>A0A423X5D0_9PEZI</name>
<gene>
    <name evidence="1" type="ORF">VMCG_00958</name>
</gene>
<reference evidence="1 2" key="1">
    <citation type="submission" date="2015-09" db="EMBL/GenBank/DDBJ databases">
        <title>Host preference determinants of Valsa canker pathogens revealed by comparative genomics.</title>
        <authorList>
            <person name="Yin Z."/>
            <person name="Huang L."/>
        </authorList>
    </citation>
    <scope>NUCLEOTIDE SEQUENCE [LARGE SCALE GENOMIC DNA]</scope>
    <source>
        <strain evidence="1 2">03-1</strain>
    </source>
</reference>
<dbReference type="EMBL" id="LKEA01000002">
    <property type="protein sequence ID" value="ROW11111.1"/>
    <property type="molecule type" value="Genomic_DNA"/>
</dbReference>
<proteinExistence type="predicted"/>
<dbReference type="AlphaFoldDB" id="A0A423X5D0"/>
<evidence type="ECO:0000313" key="1">
    <source>
        <dbReference type="EMBL" id="ROW11111.1"/>
    </source>
</evidence>
<evidence type="ECO:0000313" key="2">
    <source>
        <dbReference type="Proteomes" id="UP000283895"/>
    </source>
</evidence>
<protein>
    <submittedName>
        <fullName evidence="1">Uncharacterized protein</fullName>
    </submittedName>
</protein>
<keyword evidence="2" id="KW-1185">Reference proteome</keyword>
<accession>A0A423X5D0</accession>
<organism evidence="1 2">
    <name type="scientific">Cytospora schulzeri</name>
    <dbReference type="NCBI Taxonomy" id="448051"/>
    <lineage>
        <taxon>Eukaryota</taxon>
        <taxon>Fungi</taxon>
        <taxon>Dikarya</taxon>
        <taxon>Ascomycota</taxon>
        <taxon>Pezizomycotina</taxon>
        <taxon>Sordariomycetes</taxon>
        <taxon>Sordariomycetidae</taxon>
        <taxon>Diaporthales</taxon>
        <taxon>Cytosporaceae</taxon>
        <taxon>Cytospora</taxon>
    </lineage>
</organism>
<dbReference type="Proteomes" id="UP000283895">
    <property type="component" value="Unassembled WGS sequence"/>
</dbReference>
<sequence>MAELVLDAIGFATALYEFADGDRVTRRSRISSAYYVTVGCFANIVNIVLVRDIVTPVVIHLNIVDWLCHLRRHSKMKI</sequence>